<accession>A0AAE3MF71</accession>
<keyword evidence="5" id="KW-0812">Transmembrane</keyword>
<evidence type="ECO:0000256" key="5">
    <source>
        <dbReference type="SAM" id="Phobius"/>
    </source>
</evidence>
<organism evidence="7 8">
    <name type="scientific">Plebeiibacterium marinum</name>
    <dbReference type="NCBI Taxonomy" id="2992111"/>
    <lineage>
        <taxon>Bacteria</taxon>
        <taxon>Pseudomonadati</taxon>
        <taxon>Bacteroidota</taxon>
        <taxon>Bacteroidia</taxon>
        <taxon>Marinilabiliales</taxon>
        <taxon>Marinilabiliaceae</taxon>
        <taxon>Plebeiibacterium</taxon>
    </lineage>
</organism>
<keyword evidence="5" id="KW-0472">Membrane</keyword>
<name>A0AAE3MF71_9BACT</name>
<keyword evidence="5" id="KW-1133">Transmembrane helix</keyword>
<dbReference type="EMBL" id="JAPDPI010000024">
    <property type="protein sequence ID" value="MCW3806460.1"/>
    <property type="molecule type" value="Genomic_DNA"/>
</dbReference>
<evidence type="ECO:0000313" key="8">
    <source>
        <dbReference type="Proteomes" id="UP001207408"/>
    </source>
</evidence>
<evidence type="ECO:0000256" key="4">
    <source>
        <dbReference type="ARBA" id="ARBA00032089"/>
    </source>
</evidence>
<dbReference type="GO" id="GO:0005886">
    <property type="term" value="C:plasma membrane"/>
    <property type="evidence" value="ECO:0007669"/>
    <property type="project" value="TreeGrafter"/>
</dbReference>
<dbReference type="PANTHER" id="PTHR34138">
    <property type="entry name" value="CELL SHAPE-DETERMINING PROTEIN MREC"/>
    <property type="match status" value="1"/>
</dbReference>
<evidence type="ECO:0000256" key="3">
    <source>
        <dbReference type="ARBA" id="ARBA00022960"/>
    </source>
</evidence>
<keyword evidence="8" id="KW-1185">Reference proteome</keyword>
<dbReference type="RefSeq" id="WP_301199920.1">
    <property type="nucleotide sequence ID" value="NZ_JAPDPI010000024.1"/>
</dbReference>
<feature type="domain" description="Rod shape-determining protein MreC beta-barrel core" evidence="6">
    <location>
        <begin position="111"/>
        <end position="258"/>
    </location>
</feature>
<dbReference type="AlphaFoldDB" id="A0AAE3MF71"/>
<reference evidence="7" key="1">
    <citation type="submission" date="2022-10" db="EMBL/GenBank/DDBJ databases">
        <authorList>
            <person name="Yu W.X."/>
        </authorList>
    </citation>
    <scope>NUCLEOTIDE SEQUENCE</scope>
    <source>
        <strain evidence="7">D04</strain>
    </source>
</reference>
<dbReference type="InterPro" id="IPR007221">
    <property type="entry name" value="MreC"/>
</dbReference>
<comment type="similarity">
    <text evidence="1">Belongs to the MreC family.</text>
</comment>
<evidence type="ECO:0000313" key="7">
    <source>
        <dbReference type="EMBL" id="MCW3806460.1"/>
    </source>
</evidence>
<dbReference type="InterPro" id="IPR042175">
    <property type="entry name" value="Cell/Rod_MreC_2"/>
</dbReference>
<evidence type="ECO:0000256" key="2">
    <source>
        <dbReference type="ARBA" id="ARBA00013855"/>
    </source>
</evidence>
<sequence length="275" mass="31391">MRNFLHFIIKNHVGFLFVFFELIAFILIITFNQNQRAIYLSSSSRFSGGLYESVSNIEEYFVLKKINKELASENAFLRSQLPTSFLQSKDYFTLIGDTNTTTQYKYRTCRVINNTIRKHFNYITLSKGFKDGVKPDMGIISNRGVIGIVIKCTENFSTALSVLNPRLKVSAKLKDTDFFGSVSWDNKSIHHVILDEIPEHANVQLGDQVVTSGYSSTFPEGILIGTVENVEHPVGESFFKIKVKLSVDFSKLNFVEIVENIFQDQQLKLEEETIK</sequence>
<dbReference type="InterPro" id="IPR042177">
    <property type="entry name" value="Cell/Rod_1"/>
</dbReference>
<evidence type="ECO:0000256" key="1">
    <source>
        <dbReference type="ARBA" id="ARBA00009369"/>
    </source>
</evidence>
<dbReference type="Gene3D" id="2.40.10.350">
    <property type="entry name" value="Rod shape-determining protein MreC, domain 2"/>
    <property type="match status" value="1"/>
</dbReference>
<evidence type="ECO:0000259" key="6">
    <source>
        <dbReference type="Pfam" id="PF04085"/>
    </source>
</evidence>
<comment type="caution">
    <text evidence="7">The sequence shown here is derived from an EMBL/GenBank/DDBJ whole genome shotgun (WGS) entry which is preliminary data.</text>
</comment>
<dbReference type="Pfam" id="PF04085">
    <property type="entry name" value="MreC"/>
    <property type="match status" value="1"/>
</dbReference>
<gene>
    <name evidence="7" type="primary">mreC</name>
    <name evidence="7" type="ORF">OM074_12565</name>
</gene>
<dbReference type="InterPro" id="IPR055342">
    <property type="entry name" value="MreC_beta-barrel_core"/>
</dbReference>
<dbReference type="GO" id="GO:0008360">
    <property type="term" value="P:regulation of cell shape"/>
    <property type="evidence" value="ECO:0007669"/>
    <property type="project" value="UniProtKB-KW"/>
</dbReference>
<dbReference type="Proteomes" id="UP001207408">
    <property type="component" value="Unassembled WGS sequence"/>
</dbReference>
<dbReference type="Gene3D" id="2.40.10.340">
    <property type="entry name" value="Rod shape-determining protein MreC, domain 1"/>
    <property type="match status" value="1"/>
</dbReference>
<proteinExistence type="inferred from homology"/>
<dbReference type="PANTHER" id="PTHR34138:SF1">
    <property type="entry name" value="CELL SHAPE-DETERMINING PROTEIN MREC"/>
    <property type="match status" value="1"/>
</dbReference>
<feature type="transmembrane region" description="Helical" evidence="5">
    <location>
        <begin position="12"/>
        <end position="31"/>
    </location>
</feature>
<keyword evidence="3" id="KW-0133">Cell shape</keyword>
<dbReference type="NCBIfam" id="NF010532">
    <property type="entry name" value="PRK13922.9-3"/>
    <property type="match status" value="1"/>
</dbReference>
<protein>
    <recommendedName>
        <fullName evidence="2">Cell shape-determining protein MreC</fullName>
    </recommendedName>
    <alternativeName>
        <fullName evidence="4">Cell shape protein MreC</fullName>
    </alternativeName>
</protein>